<feature type="coiled-coil region" evidence="1">
    <location>
        <begin position="405"/>
        <end position="439"/>
    </location>
</feature>
<comment type="caution">
    <text evidence="4">The sequence shown here is derived from an EMBL/GenBank/DDBJ whole genome shotgun (WGS) entry which is preliminary data.</text>
</comment>
<feature type="region of interest" description="Disordered" evidence="2">
    <location>
        <begin position="369"/>
        <end position="397"/>
    </location>
</feature>
<evidence type="ECO:0000313" key="4">
    <source>
        <dbReference type="EMBL" id="EXJ77431.1"/>
    </source>
</evidence>
<organism evidence="4 5">
    <name type="scientific">Capronia epimyces CBS 606.96</name>
    <dbReference type="NCBI Taxonomy" id="1182542"/>
    <lineage>
        <taxon>Eukaryota</taxon>
        <taxon>Fungi</taxon>
        <taxon>Dikarya</taxon>
        <taxon>Ascomycota</taxon>
        <taxon>Pezizomycotina</taxon>
        <taxon>Eurotiomycetes</taxon>
        <taxon>Chaetothyriomycetidae</taxon>
        <taxon>Chaetothyriales</taxon>
        <taxon>Herpotrichiellaceae</taxon>
        <taxon>Capronia</taxon>
    </lineage>
</organism>
<evidence type="ECO:0000256" key="2">
    <source>
        <dbReference type="SAM" id="MobiDB-lite"/>
    </source>
</evidence>
<evidence type="ECO:0000256" key="1">
    <source>
        <dbReference type="SAM" id="Coils"/>
    </source>
</evidence>
<evidence type="ECO:0000259" key="3">
    <source>
        <dbReference type="PROSITE" id="PS50888"/>
    </source>
</evidence>
<feature type="compositionally biased region" description="Polar residues" evidence="2">
    <location>
        <begin position="243"/>
        <end position="281"/>
    </location>
</feature>
<dbReference type="AlphaFoldDB" id="W9XKF4"/>
<dbReference type="PROSITE" id="PS50888">
    <property type="entry name" value="BHLH"/>
    <property type="match status" value="1"/>
</dbReference>
<feature type="compositionally biased region" description="Polar residues" evidence="2">
    <location>
        <begin position="93"/>
        <end position="104"/>
    </location>
</feature>
<dbReference type="EMBL" id="AMGY01000010">
    <property type="protein sequence ID" value="EXJ77431.1"/>
    <property type="molecule type" value="Genomic_DNA"/>
</dbReference>
<keyword evidence="5" id="KW-1185">Reference proteome</keyword>
<dbReference type="Proteomes" id="UP000019478">
    <property type="component" value="Unassembled WGS sequence"/>
</dbReference>
<feature type="compositionally biased region" description="Low complexity" evidence="2">
    <location>
        <begin position="114"/>
        <end position="150"/>
    </location>
</feature>
<keyword evidence="1" id="KW-0175">Coiled coil</keyword>
<dbReference type="RefSeq" id="XP_007737941.1">
    <property type="nucleotide sequence ID" value="XM_007739751.1"/>
</dbReference>
<dbReference type="InterPro" id="IPR011598">
    <property type="entry name" value="bHLH_dom"/>
</dbReference>
<evidence type="ECO:0000313" key="5">
    <source>
        <dbReference type="Proteomes" id="UP000019478"/>
    </source>
</evidence>
<name>W9XKF4_9EURO</name>
<feature type="domain" description="BHLH" evidence="3">
    <location>
        <begin position="344"/>
        <end position="415"/>
    </location>
</feature>
<gene>
    <name evidence="4" type="ORF">A1O3_09657</name>
</gene>
<dbReference type="InterPro" id="IPR052099">
    <property type="entry name" value="Regulatory_TF_Diverse"/>
</dbReference>
<dbReference type="Pfam" id="PF00010">
    <property type="entry name" value="HLH"/>
    <property type="match status" value="1"/>
</dbReference>
<dbReference type="Gene3D" id="4.10.280.10">
    <property type="entry name" value="Helix-loop-helix DNA-binding domain"/>
    <property type="match status" value="1"/>
</dbReference>
<proteinExistence type="predicted"/>
<feature type="region of interest" description="Disordered" evidence="2">
    <location>
        <begin position="243"/>
        <end position="349"/>
    </location>
</feature>
<reference evidence="4 5" key="1">
    <citation type="submission" date="2013-03" db="EMBL/GenBank/DDBJ databases">
        <title>The Genome Sequence of Capronia epimyces CBS 606.96.</title>
        <authorList>
            <consortium name="The Broad Institute Genomics Platform"/>
            <person name="Cuomo C."/>
            <person name="de Hoog S."/>
            <person name="Gorbushina A."/>
            <person name="Walker B."/>
            <person name="Young S.K."/>
            <person name="Zeng Q."/>
            <person name="Gargeya S."/>
            <person name="Fitzgerald M."/>
            <person name="Haas B."/>
            <person name="Abouelleil A."/>
            <person name="Allen A.W."/>
            <person name="Alvarado L."/>
            <person name="Arachchi H.M."/>
            <person name="Berlin A.M."/>
            <person name="Chapman S.B."/>
            <person name="Gainer-Dewar J."/>
            <person name="Goldberg J."/>
            <person name="Griggs A."/>
            <person name="Gujja S."/>
            <person name="Hansen M."/>
            <person name="Howarth C."/>
            <person name="Imamovic A."/>
            <person name="Ireland A."/>
            <person name="Larimer J."/>
            <person name="McCowan C."/>
            <person name="Murphy C."/>
            <person name="Pearson M."/>
            <person name="Poon T.W."/>
            <person name="Priest M."/>
            <person name="Roberts A."/>
            <person name="Saif S."/>
            <person name="Shea T."/>
            <person name="Sisk P."/>
            <person name="Sykes S."/>
            <person name="Wortman J."/>
            <person name="Nusbaum C."/>
            <person name="Birren B."/>
        </authorList>
    </citation>
    <scope>NUCLEOTIDE SEQUENCE [LARGE SCALE GENOMIC DNA]</scope>
    <source>
        <strain evidence="4 5">CBS 606.96</strain>
    </source>
</reference>
<dbReference type="OrthoDB" id="2133190at2759"/>
<accession>W9XKF4</accession>
<feature type="region of interest" description="Disordered" evidence="2">
    <location>
        <begin position="81"/>
        <end position="151"/>
    </location>
</feature>
<feature type="compositionally biased region" description="Low complexity" evidence="2">
    <location>
        <begin position="287"/>
        <end position="296"/>
    </location>
</feature>
<dbReference type="GO" id="GO:0046983">
    <property type="term" value="F:protein dimerization activity"/>
    <property type="evidence" value="ECO:0007669"/>
    <property type="project" value="InterPro"/>
</dbReference>
<dbReference type="SUPFAM" id="SSF47459">
    <property type="entry name" value="HLH, helix-loop-helix DNA-binding domain"/>
    <property type="match status" value="1"/>
</dbReference>
<protein>
    <recommendedName>
        <fullName evidence="3">BHLH domain-containing protein</fullName>
    </recommendedName>
</protein>
<dbReference type="STRING" id="1182542.W9XKF4"/>
<dbReference type="eggNOG" id="KOG2588">
    <property type="taxonomic scope" value="Eukaryota"/>
</dbReference>
<feature type="compositionally biased region" description="Low complexity" evidence="2">
    <location>
        <begin position="303"/>
        <end position="316"/>
    </location>
</feature>
<dbReference type="GeneID" id="19173741"/>
<dbReference type="InterPro" id="IPR036638">
    <property type="entry name" value="HLH_DNA-bd_sf"/>
</dbReference>
<dbReference type="PANTHER" id="PTHR47336">
    <property type="entry name" value="TRANSCRIPTION FACTOR HMS1-RELATED"/>
    <property type="match status" value="1"/>
</dbReference>
<dbReference type="HOGENOM" id="CLU_591837_0_0_1"/>
<dbReference type="PANTHER" id="PTHR47336:SF3">
    <property type="entry name" value="SERINE-RICH PROTEIN TYE7"/>
    <property type="match status" value="1"/>
</dbReference>
<sequence length="460" mass="50026">MPFRTAYRQHDVSHDFHKQHSFHGGQPQLATIVDPDSVDYRGWHEMDFTTMPLSSTTTSAPLQKYSANMDTDVGSLAYLRSSSHREHSNASSQQQSPEAQTTLSGDLYTTGPFSYSQMLSMDSDLSPMDQSSLSSSRTDCDSNMMNDDSSLTTVALSGSDSINASPPVSSLNPIAVSLSTKSDPTEKLCPLIAGQVDSCQPQRCGPDAPCMNFTTLPPIEECTSVPCITQETSPNETMITSDSVSVSLHQRPSMSSRTSSVTTAQSHRGSSASSNEHQVQSVPLPPRRSTAGAAAAARRRARNSTSTNTNINASATMMIASDDEEEEQVTTKSTAPSKSDSKQRAKQAHSLVEKKYRENLNAKIAQLHTTLQSSHYGPKTGEEGDSDTPGSAPIPASKVRKSDVLTEAMNYVNQTEVEMRHMENELQRLGERVRVLEKLVRCEDCSLLKQMVNLQVQPVG</sequence>